<reference evidence="1" key="1">
    <citation type="submission" date="2022-08" db="EMBL/GenBank/DDBJ databases">
        <title>Genome Sequence of Fusarium decemcellulare.</title>
        <authorList>
            <person name="Buettner E."/>
        </authorList>
    </citation>
    <scope>NUCLEOTIDE SEQUENCE</scope>
    <source>
        <strain evidence="1">Babe19</strain>
    </source>
</reference>
<organism evidence="1 2">
    <name type="scientific">Fusarium decemcellulare</name>
    <dbReference type="NCBI Taxonomy" id="57161"/>
    <lineage>
        <taxon>Eukaryota</taxon>
        <taxon>Fungi</taxon>
        <taxon>Dikarya</taxon>
        <taxon>Ascomycota</taxon>
        <taxon>Pezizomycotina</taxon>
        <taxon>Sordariomycetes</taxon>
        <taxon>Hypocreomycetidae</taxon>
        <taxon>Hypocreales</taxon>
        <taxon>Nectriaceae</taxon>
        <taxon>Fusarium</taxon>
        <taxon>Fusarium decemcellulare species complex</taxon>
    </lineage>
</organism>
<accession>A0ACC1S3S2</accession>
<proteinExistence type="predicted"/>
<evidence type="ECO:0000313" key="1">
    <source>
        <dbReference type="EMBL" id="KAJ3531367.1"/>
    </source>
</evidence>
<sequence>MSGEKYKIPTILVSALTNHGLKTVIKTHLPPSATVFPHYHNHFSETFKVIEGNVSIFTSATSSTKLDQNRQYLTQGQSATVQPGTLHKYVVGASSTTVELTFEPGTLGFERAMCILRGMQIDDPESIEGDMGLVAVISQLSDSNPVGAFKDALLAAKAEPGWQERFERLVQQYAKDEDLLSAVRR</sequence>
<dbReference type="Proteomes" id="UP001148629">
    <property type="component" value="Unassembled WGS sequence"/>
</dbReference>
<name>A0ACC1S3S2_9HYPO</name>
<dbReference type="EMBL" id="JANRMS010001071">
    <property type="protein sequence ID" value="KAJ3531367.1"/>
    <property type="molecule type" value="Genomic_DNA"/>
</dbReference>
<gene>
    <name evidence="1" type="ORF">NM208_g8906</name>
</gene>
<protein>
    <submittedName>
        <fullName evidence="1">Uncharacterized protein</fullName>
    </submittedName>
</protein>
<comment type="caution">
    <text evidence="1">The sequence shown here is derived from an EMBL/GenBank/DDBJ whole genome shotgun (WGS) entry which is preliminary data.</text>
</comment>
<evidence type="ECO:0000313" key="2">
    <source>
        <dbReference type="Proteomes" id="UP001148629"/>
    </source>
</evidence>
<keyword evidence="2" id="KW-1185">Reference proteome</keyword>